<evidence type="ECO:0000313" key="4">
    <source>
        <dbReference type="Proteomes" id="UP000823388"/>
    </source>
</evidence>
<dbReference type="AlphaFoldDB" id="A0A8T0W6T5"/>
<dbReference type="Gene3D" id="2.40.160.200">
    <property type="entry name" value="LURP1-related"/>
    <property type="match status" value="1"/>
</dbReference>
<gene>
    <name evidence="3" type="ORF">PVAP13_2KG147300</name>
</gene>
<reference evidence="3" key="1">
    <citation type="submission" date="2020-05" db="EMBL/GenBank/DDBJ databases">
        <title>WGS assembly of Panicum virgatum.</title>
        <authorList>
            <person name="Lovell J.T."/>
            <person name="Jenkins J."/>
            <person name="Shu S."/>
            <person name="Juenger T.E."/>
            <person name="Schmutz J."/>
        </authorList>
    </citation>
    <scope>NUCLEOTIDE SEQUENCE</scope>
    <source>
        <strain evidence="3">AP13</strain>
    </source>
</reference>
<comment type="similarity">
    <text evidence="1">Belongs to the LOR family.</text>
</comment>
<evidence type="ECO:0000256" key="1">
    <source>
        <dbReference type="ARBA" id="ARBA00005437"/>
    </source>
</evidence>
<organism evidence="3 4">
    <name type="scientific">Panicum virgatum</name>
    <name type="common">Blackwell switchgrass</name>
    <dbReference type="NCBI Taxonomy" id="38727"/>
    <lineage>
        <taxon>Eukaryota</taxon>
        <taxon>Viridiplantae</taxon>
        <taxon>Streptophyta</taxon>
        <taxon>Embryophyta</taxon>
        <taxon>Tracheophyta</taxon>
        <taxon>Spermatophyta</taxon>
        <taxon>Magnoliopsida</taxon>
        <taxon>Liliopsida</taxon>
        <taxon>Poales</taxon>
        <taxon>Poaceae</taxon>
        <taxon>PACMAD clade</taxon>
        <taxon>Panicoideae</taxon>
        <taxon>Panicodae</taxon>
        <taxon>Paniceae</taxon>
        <taxon>Panicinae</taxon>
        <taxon>Panicum</taxon>
        <taxon>Panicum sect. Hiantes</taxon>
    </lineage>
</organism>
<evidence type="ECO:0000313" key="3">
    <source>
        <dbReference type="EMBL" id="KAG2641074.1"/>
    </source>
</evidence>
<accession>A0A8T0W6T5</accession>
<dbReference type="InterPro" id="IPR025659">
    <property type="entry name" value="Tubby-like_C"/>
</dbReference>
<feature type="compositionally biased region" description="Basic and acidic residues" evidence="2">
    <location>
        <begin position="111"/>
        <end position="128"/>
    </location>
</feature>
<sequence length="201" mass="22290">MAAPYDGAPPPQAPAAAPVAVVSPQFCAPYAVPLTVVKKAISLSGGDFVVTDANGAEMLRVKGAVFSIHDRRVLRDAAGQPLVSMREKVFSMHNRWEVFRGGQHQRKRSALHSEESFSVPAEDRSGCLPGREHRAASLRLQDQGQLLREIMRLLPRQLRHHDRSNQPQVHGLERGAREGHLRCHRVPPCRLRVHRGSCCDP</sequence>
<feature type="region of interest" description="Disordered" evidence="2">
    <location>
        <begin position="109"/>
        <end position="128"/>
    </location>
</feature>
<dbReference type="InterPro" id="IPR007612">
    <property type="entry name" value="LOR"/>
</dbReference>
<comment type="caution">
    <text evidence="3">The sequence shown here is derived from an EMBL/GenBank/DDBJ whole genome shotgun (WGS) entry which is preliminary data.</text>
</comment>
<dbReference type="EMBL" id="CM029039">
    <property type="protein sequence ID" value="KAG2641074.1"/>
    <property type="molecule type" value="Genomic_DNA"/>
</dbReference>
<dbReference type="SUPFAM" id="SSF54518">
    <property type="entry name" value="Tubby C-terminal domain-like"/>
    <property type="match status" value="1"/>
</dbReference>
<keyword evidence="4" id="KW-1185">Reference proteome</keyword>
<proteinExistence type="inferred from homology"/>
<dbReference type="InterPro" id="IPR038595">
    <property type="entry name" value="LOR_sf"/>
</dbReference>
<name>A0A8T0W6T5_PANVG</name>
<dbReference type="PANTHER" id="PTHR31087:SF58">
    <property type="entry name" value="OS07G0230700 PROTEIN"/>
    <property type="match status" value="1"/>
</dbReference>
<evidence type="ECO:0000256" key="2">
    <source>
        <dbReference type="SAM" id="MobiDB-lite"/>
    </source>
</evidence>
<dbReference type="Pfam" id="PF04525">
    <property type="entry name" value="LOR"/>
    <property type="match status" value="1"/>
</dbReference>
<dbReference type="Proteomes" id="UP000823388">
    <property type="component" value="Chromosome 2K"/>
</dbReference>
<protein>
    <submittedName>
        <fullName evidence="3">Uncharacterized protein</fullName>
    </submittedName>
</protein>
<dbReference type="PANTHER" id="PTHR31087">
    <property type="match status" value="1"/>
</dbReference>